<protein>
    <submittedName>
        <fullName evidence="2">Uncharacterized protein</fullName>
    </submittedName>
</protein>
<feature type="transmembrane region" description="Helical" evidence="1">
    <location>
        <begin position="405"/>
        <end position="429"/>
    </location>
</feature>
<feature type="transmembrane region" description="Helical" evidence="1">
    <location>
        <begin position="310"/>
        <end position="327"/>
    </location>
</feature>
<dbReference type="EMBL" id="DSPJ01000008">
    <property type="protein sequence ID" value="HEX61601.1"/>
    <property type="molecule type" value="Genomic_DNA"/>
</dbReference>
<comment type="caution">
    <text evidence="2">The sequence shown here is derived from an EMBL/GenBank/DDBJ whole genome shotgun (WGS) entry which is preliminary data.</text>
</comment>
<feature type="transmembrane region" description="Helical" evidence="1">
    <location>
        <begin position="435"/>
        <end position="453"/>
    </location>
</feature>
<feature type="transmembrane region" description="Helical" evidence="1">
    <location>
        <begin position="339"/>
        <end position="360"/>
    </location>
</feature>
<evidence type="ECO:0000256" key="1">
    <source>
        <dbReference type="SAM" id="Phobius"/>
    </source>
</evidence>
<reference evidence="2" key="1">
    <citation type="journal article" date="2020" name="mSystems">
        <title>Genome- and Community-Level Interaction Insights into Carbon Utilization and Element Cycling Functions of Hydrothermarchaeota in Hydrothermal Sediment.</title>
        <authorList>
            <person name="Zhou Z."/>
            <person name="Liu Y."/>
            <person name="Xu W."/>
            <person name="Pan J."/>
            <person name="Luo Z.H."/>
            <person name="Li M."/>
        </authorList>
    </citation>
    <scope>NUCLEOTIDE SEQUENCE [LARGE SCALE GENOMIC DNA]</scope>
    <source>
        <strain evidence="2">SpSt-361</strain>
    </source>
</reference>
<keyword evidence="1" id="KW-1133">Transmembrane helix</keyword>
<name>A0A832E0J8_UNCKA</name>
<accession>A0A832E0J8</accession>
<organism evidence="2">
    <name type="scientific">candidate division WWE3 bacterium</name>
    <dbReference type="NCBI Taxonomy" id="2053526"/>
    <lineage>
        <taxon>Bacteria</taxon>
        <taxon>Katanobacteria</taxon>
    </lineage>
</organism>
<proteinExistence type="predicted"/>
<keyword evidence="1" id="KW-0812">Transmembrane</keyword>
<sequence>MNSESSGTENNERSAAVAALAQSYSQDYTPYFKEGPRIKVPHAVSTLASLYEKMRQAMEYNEPHLFRRAAAERMLSRRLRAESDSALVAQGLVRELIRARYLENDSYPEAIVGAIARILEKYRQILQAREISPGRDDFSLVMRWASSEIEEFLAPPNRADALANLMLANLKRAVILNDPQIDERHSAIQLQIAVYRNLLKLDRAMLDYNLFELFYPDWKTNGEAYIGQVAGNFPKIAAALKRLSSYHLGGALSALVRRYSSPFLLLRDALEQAGTRVLQGEVALAQEISRAYARRIVRERERLATTTTRALIYIFFTKAVLSFAFELPAESLIYGGLRFVPFVINFLFPPFLLFLLTLSLSPPGKENEERIIAAAKEAIFSPDGGGRGVFSEQNRVEVKKRSSGLALTLFLIYFLAFVLIFGAIAGALLRIGFTPLGVGLFLFYTSIVTYFGFRVRESSRDLVMTGGKETVPAVVFDFFALPFLRAGSLISAGFSRFNVFVLLVTLLVEAPFQTILEVLEEWISFAREKKEEVY</sequence>
<evidence type="ECO:0000313" key="2">
    <source>
        <dbReference type="EMBL" id="HEX61601.1"/>
    </source>
</evidence>
<keyword evidence="1" id="KW-0472">Membrane</keyword>
<dbReference type="AlphaFoldDB" id="A0A832E0J8"/>
<gene>
    <name evidence="2" type="ORF">ENR01_00375</name>
</gene>